<dbReference type="InterPro" id="IPR000863">
    <property type="entry name" value="Sulfotransferase_dom"/>
</dbReference>
<proteinExistence type="inferred from homology"/>
<accession>A0ABV3L159</accession>
<keyword evidence="5" id="KW-1185">Reference proteome</keyword>
<evidence type="ECO:0000259" key="3">
    <source>
        <dbReference type="Pfam" id="PF00685"/>
    </source>
</evidence>
<dbReference type="Gene3D" id="3.40.50.300">
    <property type="entry name" value="P-loop containing nucleotide triphosphate hydrolases"/>
    <property type="match status" value="1"/>
</dbReference>
<dbReference type="Pfam" id="PF00685">
    <property type="entry name" value="Sulfotransfer_1"/>
    <property type="match status" value="1"/>
</dbReference>
<dbReference type="PANTHER" id="PTHR11783">
    <property type="entry name" value="SULFOTRANSFERASE SULT"/>
    <property type="match status" value="1"/>
</dbReference>
<dbReference type="EMBL" id="JBFBVU010000001">
    <property type="protein sequence ID" value="MEV8465282.1"/>
    <property type="molecule type" value="Genomic_DNA"/>
</dbReference>
<keyword evidence="2" id="KW-0808">Transferase</keyword>
<reference evidence="4 5" key="1">
    <citation type="submission" date="2024-07" db="EMBL/GenBank/DDBJ databases">
        <authorList>
            <person name="Kang M."/>
        </authorList>
    </citation>
    <scope>NUCLEOTIDE SEQUENCE [LARGE SCALE GENOMIC DNA]</scope>
    <source>
        <strain evidence="4 5">DFM31</strain>
    </source>
</reference>
<evidence type="ECO:0000313" key="5">
    <source>
        <dbReference type="Proteomes" id="UP001553161"/>
    </source>
</evidence>
<name>A0ABV3L159_9RHOB</name>
<gene>
    <name evidence="4" type="ORF">AB0T83_00620</name>
</gene>
<evidence type="ECO:0000313" key="4">
    <source>
        <dbReference type="EMBL" id="MEV8465282.1"/>
    </source>
</evidence>
<dbReference type="RefSeq" id="WP_366190675.1">
    <property type="nucleotide sequence ID" value="NZ_JBFBVU010000001.1"/>
</dbReference>
<organism evidence="4 5">
    <name type="scientific">Meridianimarinicoccus marinus</name>
    <dbReference type="NCBI Taxonomy" id="3231483"/>
    <lineage>
        <taxon>Bacteria</taxon>
        <taxon>Pseudomonadati</taxon>
        <taxon>Pseudomonadota</taxon>
        <taxon>Alphaproteobacteria</taxon>
        <taxon>Rhodobacterales</taxon>
        <taxon>Paracoccaceae</taxon>
        <taxon>Meridianimarinicoccus</taxon>
    </lineage>
</organism>
<dbReference type="InterPro" id="IPR027417">
    <property type="entry name" value="P-loop_NTPase"/>
</dbReference>
<sequence length="308" mass="35310">MPPPNLPRRTRVYQNHHLDSTRWDRIDRRVGDIIITTPYKCGTTWTQTIVLHLIFQDLQPRELGEFSPWVDFRPPPIDDLVAKLAAQIHRRCLKSHLPADGTAFDAKAQYLVIGRDPRDVYMSFWNHYSNYTDMALKQLAEGENLVGAPLPPCDGDVRQGFRDWISRGWFAWENEGYPFWGNMAHIRSWWAYRNLPNIRFVHYNDLLADTAAQIAGIAAYLNISCTDEMCRDIADAVSFKSMRRAAEQVPTGNEAVFKDGARTFINKGTNGRWKGVLSEENLMLYDQVAARELPPDCRAWLEGRAAAV</sequence>
<evidence type="ECO:0000256" key="2">
    <source>
        <dbReference type="ARBA" id="ARBA00022679"/>
    </source>
</evidence>
<dbReference type="Proteomes" id="UP001553161">
    <property type="component" value="Unassembled WGS sequence"/>
</dbReference>
<dbReference type="SUPFAM" id="SSF52540">
    <property type="entry name" value="P-loop containing nucleoside triphosphate hydrolases"/>
    <property type="match status" value="1"/>
</dbReference>
<evidence type="ECO:0000256" key="1">
    <source>
        <dbReference type="ARBA" id="ARBA00005771"/>
    </source>
</evidence>
<feature type="domain" description="Sulfotransferase" evidence="3">
    <location>
        <begin position="32"/>
        <end position="289"/>
    </location>
</feature>
<protein>
    <submittedName>
        <fullName evidence="4">Sulfotransferase domain-containing protein</fullName>
    </submittedName>
</protein>
<comment type="caution">
    <text evidence="4">The sequence shown here is derived from an EMBL/GenBank/DDBJ whole genome shotgun (WGS) entry which is preliminary data.</text>
</comment>
<comment type="similarity">
    <text evidence="1">Belongs to the sulfotransferase 1 family.</text>
</comment>